<evidence type="ECO:0000313" key="2">
    <source>
        <dbReference type="Proteomes" id="UP000319852"/>
    </source>
</evidence>
<reference evidence="1 2" key="1">
    <citation type="submission" date="2019-02" db="EMBL/GenBank/DDBJ databases">
        <title>Deep-cultivation of Planctomycetes and their phenomic and genomic characterization uncovers novel biology.</title>
        <authorList>
            <person name="Wiegand S."/>
            <person name="Jogler M."/>
            <person name="Boedeker C."/>
            <person name="Pinto D."/>
            <person name="Vollmers J."/>
            <person name="Rivas-Marin E."/>
            <person name="Kohn T."/>
            <person name="Peeters S.H."/>
            <person name="Heuer A."/>
            <person name="Rast P."/>
            <person name="Oberbeckmann S."/>
            <person name="Bunk B."/>
            <person name="Jeske O."/>
            <person name="Meyerdierks A."/>
            <person name="Storesund J.E."/>
            <person name="Kallscheuer N."/>
            <person name="Luecker S."/>
            <person name="Lage O.M."/>
            <person name="Pohl T."/>
            <person name="Merkel B.J."/>
            <person name="Hornburger P."/>
            <person name="Mueller R.-W."/>
            <person name="Bruemmer F."/>
            <person name="Labrenz M."/>
            <person name="Spormann A.M."/>
            <person name="Op den Camp H."/>
            <person name="Overmann J."/>
            <person name="Amann R."/>
            <person name="Jetten M.S.M."/>
            <person name="Mascher T."/>
            <person name="Medema M.H."/>
            <person name="Devos D.P."/>
            <person name="Kaster A.-K."/>
            <person name="Ovreas L."/>
            <person name="Rohde M."/>
            <person name="Galperin M.Y."/>
            <person name="Jogler C."/>
        </authorList>
    </citation>
    <scope>NUCLEOTIDE SEQUENCE [LARGE SCALE GENOMIC DNA]</scope>
    <source>
        <strain evidence="1 2">HG15A2</strain>
    </source>
</reference>
<proteinExistence type="predicted"/>
<dbReference type="Proteomes" id="UP000319852">
    <property type="component" value="Chromosome"/>
</dbReference>
<evidence type="ECO:0000313" key="1">
    <source>
        <dbReference type="EMBL" id="QDT00652.1"/>
    </source>
</evidence>
<dbReference type="RefSeq" id="WP_145062276.1">
    <property type="nucleotide sequence ID" value="NZ_CP036263.1"/>
</dbReference>
<dbReference type="Pfam" id="PF14357">
    <property type="entry name" value="DUF4404"/>
    <property type="match status" value="1"/>
</dbReference>
<evidence type="ECO:0008006" key="3">
    <source>
        <dbReference type="Google" id="ProtNLM"/>
    </source>
</evidence>
<dbReference type="EMBL" id="CP036263">
    <property type="protein sequence ID" value="QDT00652.1"/>
    <property type="molecule type" value="Genomic_DNA"/>
</dbReference>
<dbReference type="KEGG" id="amob:HG15A2_39910"/>
<name>A0A517N0I8_9BACT</name>
<accession>A0A517N0I8</accession>
<sequence length="92" mass="10201">MDSRELRETLESLKRELANSEKLDTPTRESLEELSAEIHRRLDGTSDAGDSPTGEASLTDQLQDYLLEIEAEHPRLTRVVNQVAAALANLGI</sequence>
<gene>
    <name evidence="1" type="ORF">HG15A2_39910</name>
</gene>
<protein>
    <recommendedName>
        <fullName evidence="3">DUF4404 family protein</fullName>
    </recommendedName>
</protein>
<dbReference type="InterPro" id="IPR025516">
    <property type="entry name" value="DUF4404"/>
</dbReference>
<keyword evidence="2" id="KW-1185">Reference proteome</keyword>
<organism evidence="1 2">
    <name type="scientific">Adhaeretor mobilis</name>
    <dbReference type="NCBI Taxonomy" id="1930276"/>
    <lineage>
        <taxon>Bacteria</taxon>
        <taxon>Pseudomonadati</taxon>
        <taxon>Planctomycetota</taxon>
        <taxon>Planctomycetia</taxon>
        <taxon>Pirellulales</taxon>
        <taxon>Lacipirellulaceae</taxon>
        <taxon>Adhaeretor</taxon>
    </lineage>
</organism>
<dbReference type="AlphaFoldDB" id="A0A517N0I8"/>